<comment type="similarity">
    <text evidence="1">Belongs to the CbxX/CfxQ family.</text>
</comment>
<dbReference type="Proteomes" id="UP000252585">
    <property type="component" value="Unassembled WGS sequence"/>
</dbReference>
<dbReference type="InterPro" id="IPR000641">
    <property type="entry name" value="CbxX/CfxQ"/>
</dbReference>
<evidence type="ECO:0000256" key="4">
    <source>
        <dbReference type="SAM" id="Coils"/>
    </source>
</evidence>
<keyword evidence="2" id="KW-0547">Nucleotide-binding</keyword>
<dbReference type="OrthoDB" id="9806903at2"/>
<dbReference type="FunFam" id="3.40.50.300:FF:000216">
    <property type="entry name" value="Type VII secretion ATPase EccA"/>
    <property type="match status" value="2"/>
</dbReference>
<evidence type="ECO:0000256" key="2">
    <source>
        <dbReference type="ARBA" id="ARBA00022741"/>
    </source>
</evidence>
<name>A0A368X709_9BACI</name>
<organism evidence="6 7">
    <name type="scientific">Saliterribacillus persicus</name>
    <dbReference type="NCBI Taxonomy" id="930114"/>
    <lineage>
        <taxon>Bacteria</taxon>
        <taxon>Bacillati</taxon>
        <taxon>Bacillota</taxon>
        <taxon>Bacilli</taxon>
        <taxon>Bacillales</taxon>
        <taxon>Bacillaceae</taxon>
        <taxon>Saliterribacillus</taxon>
    </lineage>
</organism>
<keyword evidence="3" id="KW-0067">ATP-binding</keyword>
<protein>
    <submittedName>
        <fullName evidence="6">SpoVK/Ycf46/Vps4 family AAA+-type ATPase</fullName>
    </submittedName>
</protein>
<dbReference type="InterPro" id="IPR003593">
    <property type="entry name" value="AAA+_ATPase"/>
</dbReference>
<dbReference type="CDD" id="cd00009">
    <property type="entry name" value="AAA"/>
    <property type="match status" value="1"/>
</dbReference>
<dbReference type="InterPro" id="IPR050773">
    <property type="entry name" value="CbxX/CfxQ_RuBisCO_ESX"/>
</dbReference>
<dbReference type="EMBL" id="QPJJ01000016">
    <property type="protein sequence ID" value="RCW63782.1"/>
    <property type="molecule type" value="Genomic_DNA"/>
</dbReference>
<dbReference type="SUPFAM" id="SSF52540">
    <property type="entry name" value="P-loop containing nucleoside triphosphate hydrolases"/>
    <property type="match status" value="2"/>
</dbReference>
<keyword evidence="4" id="KW-0175">Coiled coil</keyword>
<dbReference type="SMART" id="SM00382">
    <property type="entry name" value="AAA"/>
    <property type="match status" value="2"/>
</dbReference>
<feature type="domain" description="AAA+ ATPase" evidence="5">
    <location>
        <begin position="257"/>
        <end position="399"/>
    </location>
</feature>
<dbReference type="InterPro" id="IPR041627">
    <property type="entry name" value="AAA_lid_6"/>
</dbReference>
<dbReference type="InterPro" id="IPR003959">
    <property type="entry name" value="ATPase_AAA_core"/>
</dbReference>
<accession>A0A368X709</accession>
<dbReference type="Pfam" id="PF00004">
    <property type="entry name" value="AAA"/>
    <property type="match status" value="2"/>
</dbReference>
<dbReference type="PRINTS" id="PR00819">
    <property type="entry name" value="CBXCFQXSUPER"/>
</dbReference>
<comment type="caution">
    <text evidence="6">The sequence shown here is derived from an EMBL/GenBank/DDBJ whole genome shotgun (WGS) entry which is preliminary data.</text>
</comment>
<dbReference type="RefSeq" id="WP_114354150.1">
    <property type="nucleotide sequence ID" value="NZ_QPJJ01000016.1"/>
</dbReference>
<dbReference type="Pfam" id="PF17866">
    <property type="entry name" value="AAA_lid_6"/>
    <property type="match status" value="2"/>
</dbReference>
<proteinExistence type="inferred from homology"/>
<dbReference type="GO" id="GO:0005524">
    <property type="term" value="F:ATP binding"/>
    <property type="evidence" value="ECO:0007669"/>
    <property type="project" value="UniProtKB-KW"/>
</dbReference>
<dbReference type="InterPro" id="IPR027417">
    <property type="entry name" value="P-loop_NTPase"/>
</dbReference>
<keyword evidence="7" id="KW-1185">Reference proteome</keyword>
<evidence type="ECO:0000313" key="7">
    <source>
        <dbReference type="Proteomes" id="UP000252585"/>
    </source>
</evidence>
<dbReference type="Gene3D" id="3.40.50.300">
    <property type="entry name" value="P-loop containing nucleotide triphosphate hydrolases"/>
    <property type="match status" value="2"/>
</dbReference>
<dbReference type="Gene3D" id="1.10.8.60">
    <property type="match status" value="1"/>
</dbReference>
<feature type="coiled-coil region" evidence="4">
    <location>
        <begin position="146"/>
        <end position="203"/>
    </location>
</feature>
<reference evidence="6 7" key="1">
    <citation type="submission" date="2018-07" db="EMBL/GenBank/DDBJ databases">
        <title>Genomic Encyclopedia of Type Strains, Phase IV (KMG-IV): sequencing the most valuable type-strain genomes for metagenomic binning, comparative biology and taxonomic classification.</title>
        <authorList>
            <person name="Goeker M."/>
        </authorList>
    </citation>
    <scope>NUCLEOTIDE SEQUENCE [LARGE SCALE GENOMIC DNA]</scope>
    <source>
        <strain evidence="6 7">DSM 27696</strain>
    </source>
</reference>
<feature type="domain" description="AAA+ ATPase" evidence="5">
    <location>
        <begin position="533"/>
        <end position="670"/>
    </location>
</feature>
<dbReference type="PANTHER" id="PTHR43392">
    <property type="entry name" value="AAA-TYPE ATPASE FAMILY PROTEIN / ANKYRIN REPEAT FAMILY PROTEIN"/>
    <property type="match status" value="1"/>
</dbReference>
<evidence type="ECO:0000259" key="5">
    <source>
        <dbReference type="SMART" id="SM00382"/>
    </source>
</evidence>
<gene>
    <name evidence="6" type="ORF">DFR57_11661</name>
</gene>
<dbReference type="GO" id="GO:0016887">
    <property type="term" value="F:ATP hydrolysis activity"/>
    <property type="evidence" value="ECO:0007669"/>
    <property type="project" value="InterPro"/>
</dbReference>
<evidence type="ECO:0000256" key="3">
    <source>
        <dbReference type="ARBA" id="ARBA00022840"/>
    </source>
</evidence>
<dbReference type="AlphaFoldDB" id="A0A368X709"/>
<dbReference type="PANTHER" id="PTHR43392:SF2">
    <property type="entry name" value="AAA-TYPE ATPASE FAMILY PROTEIN _ ANKYRIN REPEAT FAMILY PROTEIN"/>
    <property type="match status" value="1"/>
</dbReference>
<evidence type="ECO:0000256" key="1">
    <source>
        <dbReference type="ARBA" id="ARBA00010378"/>
    </source>
</evidence>
<evidence type="ECO:0000313" key="6">
    <source>
        <dbReference type="EMBL" id="RCW63782.1"/>
    </source>
</evidence>
<sequence>MKEEINFDLEKTILAWQSIETDAPLHEIEVLRLLDKIQKNELKCEDQVHAILQGMVVYHRLKRNVENDQLNDFLLHNLDSKITPTVIKELRALKKYVSLLKELKEIDFDQFTLRETDFEPVKLKKVNAFLEKTHDLNRLTEQSLDQNSLQKKYEQVIVELEHAENIASSLKYALENRKSASELSELNQSLETIKRKIHLFNEALPHFMQVNKEKNPLDQLNQMVGLDEIKQYINNYYYYLKYQKQRKEIGFQMVDEPGMHMVISGNPGTGKTTIARLLADLYYQLGLLETNELIEVNRSQLVGSFMGQSEENTLNYVKQALGGVLFIDEAHTLKRDDQSGNDYGQAVIDTLVTAMTSKDYANKFAVILAGYTEEMRQFLWANSGLRSRFPDSNFITLPDFSDESLMEIAEDTAIMNDYFFTESARNQFYQLIEKAKVDESFGNARTAKDLVLKTVFSKSSHAEKPTQQNWLPHMRIDSEDIINIDGDKQDQEPLQELDRLIGLSDVKEEVKKLSSFVKVQQKRKELNLPTIPIQLHAVFSGNPGTGKTTVAKIFANILKNCGLLKRGHLVLASRSDLVAGYVGQTAIKTKKKIREALGGVLFIDEAYALNRGDKDFGKEAIDTLVDEMTKHNENLVVILAGYKEEMQQFIISNPGLESRFKKYFHFKDYTNQELLQILNYQAESYQYKMDEAVNPYVLQLLEQNEVKGNGRFMVNWINETIQYQALRLDEEEKIEKIDTLKVVDFEQAWKAIRGNRYVKNSNTDQSSIPRN</sequence>